<accession>A0AAQ3NQL3</accession>
<proteinExistence type="predicted"/>
<evidence type="ECO:0000259" key="2">
    <source>
        <dbReference type="Pfam" id="PF26130"/>
    </source>
</evidence>
<protein>
    <recommendedName>
        <fullName evidence="2">PB1-like domain-containing protein</fullName>
    </recommendedName>
</protein>
<evidence type="ECO:0000256" key="1">
    <source>
        <dbReference type="SAM" id="MobiDB-lite"/>
    </source>
</evidence>
<dbReference type="InterPro" id="IPR058594">
    <property type="entry name" value="PB1-like_dom_pln"/>
</dbReference>
<evidence type="ECO:0000313" key="3">
    <source>
        <dbReference type="EMBL" id="WVZ14459.1"/>
    </source>
</evidence>
<organism evidence="3 4">
    <name type="scientific">Vigna mungo</name>
    <name type="common">Black gram</name>
    <name type="synonym">Phaseolus mungo</name>
    <dbReference type="NCBI Taxonomy" id="3915"/>
    <lineage>
        <taxon>Eukaryota</taxon>
        <taxon>Viridiplantae</taxon>
        <taxon>Streptophyta</taxon>
        <taxon>Embryophyta</taxon>
        <taxon>Tracheophyta</taxon>
        <taxon>Spermatophyta</taxon>
        <taxon>Magnoliopsida</taxon>
        <taxon>eudicotyledons</taxon>
        <taxon>Gunneridae</taxon>
        <taxon>Pentapetalae</taxon>
        <taxon>rosids</taxon>
        <taxon>fabids</taxon>
        <taxon>Fabales</taxon>
        <taxon>Fabaceae</taxon>
        <taxon>Papilionoideae</taxon>
        <taxon>50 kb inversion clade</taxon>
        <taxon>NPAAA clade</taxon>
        <taxon>indigoferoid/millettioid clade</taxon>
        <taxon>Phaseoleae</taxon>
        <taxon>Vigna</taxon>
    </lineage>
</organism>
<sequence length="481" mass="55191">MISFVGCCPCGLPPSMIGFIRTPHTISKVSSPSIVGGSLRLSLSWSLVVRCGFFSKHCRGSFTHCVKVRLHHMGRFDRGLQYVGGEVNVVVGLDPDRWSYFEAVDIVKEFKYDGDFKLWWKGSREIMMNSLRLFSDDKEAMNLSKYAEGTGDMVEMYVQHVPSEAEEVLFLSGGLAEEQGHPAEEHNDVEIGHEEDEVGEEEVQIAEEEVVIGDDEGSDSEEEVDIDESEEERMNNDDDGFGVEDDVRRNINLVLDRWNSMKRRKKRVTRRGYFHEGSFVMDDEVGEHEIDEEYISDELDSDLESDEDGSLKQGKLKKFRQDDMNKDFKFSLGMEFGSLKDFKNALMEHSVLNGKEIKFVKNDLTRGDIRVEEFLETQVQVYKVFGNTSASFWKPCRHAIAAITYKVQNPEDYVHVYYKKPAYVTCYAPEIIPINGQQMWPTSENTPSLLPPIYKTPPGRPKKLRRREADEPQLQRVWPQC</sequence>
<reference evidence="3 4" key="1">
    <citation type="journal article" date="2023" name="Life. Sci Alliance">
        <title>Evolutionary insights into 3D genome organization and epigenetic landscape of Vigna mungo.</title>
        <authorList>
            <person name="Junaid A."/>
            <person name="Singh B."/>
            <person name="Bhatia S."/>
        </authorList>
    </citation>
    <scope>NUCLEOTIDE SEQUENCE [LARGE SCALE GENOMIC DNA]</scope>
    <source>
        <strain evidence="3">Urdbean</strain>
    </source>
</reference>
<dbReference type="EMBL" id="CP144697">
    <property type="protein sequence ID" value="WVZ14459.1"/>
    <property type="molecule type" value="Genomic_DNA"/>
</dbReference>
<feature type="domain" description="PB1-like" evidence="2">
    <location>
        <begin position="66"/>
        <end position="160"/>
    </location>
</feature>
<gene>
    <name evidence="3" type="ORF">V8G54_012025</name>
</gene>
<dbReference type="Pfam" id="PF26130">
    <property type="entry name" value="PB1-like"/>
    <property type="match status" value="1"/>
</dbReference>
<dbReference type="Proteomes" id="UP001374535">
    <property type="component" value="Chromosome 4"/>
</dbReference>
<keyword evidence="4" id="KW-1185">Reference proteome</keyword>
<dbReference type="AlphaFoldDB" id="A0AAQ3NQL3"/>
<name>A0AAQ3NQL3_VIGMU</name>
<feature type="region of interest" description="Disordered" evidence="1">
    <location>
        <begin position="214"/>
        <end position="242"/>
    </location>
</feature>
<feature type="region of interest" description="Disordered" evidence="1">
    <location>
        <begin position="454"/>
        <end position="473"/>
    </location>
</feature>
<evidence type="ECO:0000313" key="4">
    <source>
        <dbReference type="Proteomes" id="UP001374535"/>
    </source>
</evidence>